<dbReference type="InterPro" id="IPR024324">
    <property type="entry name" value="Condensin_cplx_su1_N"/>
</dbReference>
<evidence type="ECO:0000259" key="13">
    <source>
        <dbReference type="Pfam" id="PF12922"/>
    </source>
</evidence>
<dbReference type="Gene3D" id="1.25.10.10">
    <property type="entry name" value="Leucine-rich Repeat Variant"/>
    <property type="match status" value="1"/>
</dbReference>
<feature type="compositionally biased region" description="Basic and acidic residues" evidence="11">
    <location>
        <begin position="1359"/>
        <end position="1375"/>
    </location>
</feature>
<dbReference type="InterPro" id="IPR026971">
    <property type="entry name" value="CND1/NCAPD3"/>
</dbReference>
<reference evidence="14 15" key="1">
    <citation type="journal article" date="2021" name="Genome Biol.">
        <title>AFLAP: assembly-free linkage analysis pipeline using k-mers from genome sequencing data.</title>
        <authorList>
            <person name="Fletcher K."/>
            <person name="Zhang L."/>
            <person name="Gil J."/>
            <person name="Han R."/>
            <person name="Cavanaugh K."/>
            <person name="Michelmore R."/>
        </authorList>
    </citation>
    <scope>NUCLEOTIDE SEQUENCE [LARGE SCALE GENOMIC DNA]</scope>
    <source>
        <strain evidence="14 15">SF5</strain>
    </source>
</reference>
<dbReference type="InterPro" id="IPR016024">
    <property type="entry name" value="ARM-type_fold"/>
</dbReference>
<keyword evidence="5 10" id="KW-0132">Cell division</keyword>
<keyword evidence="4" id="KW-0158">Chromosome</keyword>
<evidence type="ECO:0000256" key="5">
    <source>
        <dbReference type="ARBA" id="ARBA00022618"/>
    </source>
</evidence>
<evidence type="ECO:0000256" key="4">
    <source>
        <dbReference type="ARBA" id="ARBA00022454"/>
    </source>
</evidence>
<evidence type="ECO:0008006" key="16">
    <source>
        <dbReference type="Google" id="ProtNLM"/>
    </source>
</evidence>
<feature type="domain" description="Condensin complex subunit 1 N-terminal" evidence="13">
    <location>
        <begin position="79"/>
        <end position="232"/>
    </location>
</feature>
<evidence type="ECO:0000256" key="7">
    <source>
        <dbReference type="ARBA" id="ARBA00023067"/>
    </source>
</evidence>
<protein>
    <recommendedName>
        <fullName evidence="16">Condensin complex subunit 1</fullName>
    </recommendedName>
</protein>
<dbReference type="Pfam" id="PF12717">
    <property type="entry name" value="Cnd1"/>
    <property type="match status" value="1"/>
</dbReference>
<keyword evidence="9 10" id="KW-0131">Cell cycle</keyword>
<dbReference type="GO" id="GO:0051301">
    <property type="term" value="P:cell division"/>
    <property type="evidence" value="ECO:0007669"/>
    <property type="project" value="UniProtKB-KW"/>
</dbReference>
<dbReference type="PANTHER" id="PTHR14222">
    <property type="entry name" value="CONDENSIN"/>
    <property type="match status" value="1"/>
</dbReference>
<sequence length="1375" mass="154541">MIDFLVPLHAADLELVKVGRYHVHTVLSFEDETQADILSRVQQLEDQVLGSEAGLELLQEEWLDLTYSLVKRLPALSEQSRMRVVEMLSAFVSNVTENVLSRRPNNEAADDVVGYRSAFKASVYFLVTALTSVSGLQMEAEKSILKRKGKAKNQNSAINRINWSKIVEGAIKKLNHSVSPTTFSMWNMNVPEEEFSMLYCKVVFELLGNATFCRGKSLKAQLYHLLAMSLQKTPAIHISVVASLIDLIYTHEHLSTCIAELIELLYFKYANVSFTADLISEIGKISSRDLSKDVCGTRNIAMFLSILSTLTPGLLMGNLSFVLALLDSEAYQLRNAAVTCVTQILLWNFHKSDQQESPEAAKRVTIEAQKEQRQKQNIDDDGKIGYLDSDDSSCDEVGSDAKSNDDELWIKDSIGKVDAPRTFSRSTRDQLLSVLEDRTHDINSFARGHVLKMWALLCEKGALPLRMLKSVTSMAVGRLQDKAAVVRRHSIHLLSLLLERNPYMGNLDREFYETKRNELTEEMRKKRDEVIAGAEKKMGKAREEAAFKGADESAYTSFHPSLPTEEQAAALEEELQKTVRLLQFYQDAIDFINEIEFQALPLMGQLLGSKSMSDVLEAIQFFEKAYRFHLCAAQTGIKKILPLTWRHDVSIQEKLSSTFVGLFVRIDEHDPERHSPQLVAESLVKFLDECTVAEYTCLEQILGELHRSQKLPMVVITSLWELVDVMIYPVSVVSNALALLSMIANIDDSMLFANDRLGQVLLMGFGDVACSPDSRYRILGAACRLVQCIKLEPKNAIAESGSQTQRRIQRSNLDATERIILRLQRFLALDFVGDDGIEVECLQSTWFDTVQQAIDAIFSICEHPEDVCGDVIKHLSLRLFESESDDVSCVELAHFFFVLGHSAVRVAIHVESLAAKVKKMRGNRSATSRTATTSTTHGEAEDVSAMEDELGVAAEVEAEEDTFVNNIIQKEIAYRNLLGLYVPLIIRVLVGAEAELKSDELLTECAVVALSKFMAVSEQFCEKHLQLLFTILQDSPQPSVRGDVIIALGDLSFRFPNLVEPWTSHLYNRLRDVNLNVRKNTIVVLSHLILNDMIKIKGQISEIAISLVDENDEIRCLAKLFFFELSKKGNNPIYNMLPDAIGQLSTSELIATSDFQAIARFLIQFITKDKQVESIVEKLAQRFSTSSSIQQQRDVAYCVARLPHTEKSLKYLYQYRKLYSDALLDSAVAEYFMTLVAKARRGNSSALLSSAEMKEAIDKIEQYVTGKKDGKEESVGLYRHQQKVKQAVSFSLNPKTLCEFLQKKENAPNANHRASRTWTVSYAMLCQKPSSIDTKTLKQLVCHLKGAVVQQRPSSYKLPAREAPHLGRQGSIEHD</sequence>
<dbReference type="RefSeq" id="XP_067815768.1">
    <property type="nucleotide sequence ID" value="XM_067967500.1"/>
</dbReference>
<dbReference type="GO" id="GO:0000796">
    <property type="term" value="C:condensin complex"/>
    <property type="evidence" value="ECO:0007669"/>
    <property type="project" value="TreeGrafter"/>
</dbReference>
<keyword evidence="15" id="KW-1185">Reference proteome</keyword>
<dbReference type="GO" id="GO:0005634">
    <property type="term" value="C:nucleus"/>
    <property type="evidence" value="ECO:0007669"/>
    <property type="project" value="UniProtKB-SubCell"/>
</dbReference>
<gene>
    <name evidence="14" type="ORF">CCR75_009461</name>
</gene>
<dbReference type="PANTHER" id="PTHR14222:SF2">
    <property type="entry name" value="CONDENSIN COMPLEX SUBUNIT 1"/>
    <property type="match status" value="1"/>
</dbReference>
<name>A0A976IC83_BRELC</name>
<evidence type="ECO:0000256" key="9">
    <source>
        <dbReference type="ARBA" id="ARBA00023306"/>
    </source>
</evidence>
<evidence type="ECO:0000256" key="2">
    <source>
        <dbReference type="ARBA" id="ARBA00004286"/>
    </source>
</evidence>
<evidence type="ECO:0000259" key="12">
    <source>
        <dbReference type="Pfam" id="PF12717"/>
    </source>
</evidence>
<dbReference type="GO" id="GO:0042393">
    <property type="term" value="F:histone binding"/>
    <property type="evidence" value="ECO:0007669"/>
    <property type="project" value="TreeGrafter"/>
</dbReference>
<accession>A0A976IC83</accession>
<dbReference type="GO" id="GO:0007076">
    <property type="term" value="P:mitotic chromosome condensation"/>
    <property type="evidence" value="ECO:0007669"/>
    <property type="project" value="InterPro"/>
</dbReference>
<keyword evidence="7 10" id="KW-0226">DNA condensation</keyword>
<dbReference type="Proteomes" id="UP000294530">
    <property type="component" value="Unassembled WGS sequence"/>
</dbReference>
<evidence type="ECO:0000256" key="8">
    <source>
        <dbReference type="ARBA" id="ARBA00023242"/>
    </source>
</evidence>
<comment type="function">
    <text evidence="10">Regulatory subunit of the condensin complex, a complex required for conversion of interphase chromatin into mitotic-like condense chromosomes. The condensin complex probably introduces positive supercoils into relaxed DNA in the presence of type I topoisomerases and converts nicked DNA into positive knotted forms in the presence of type II topoisomerases.</text>
</comment>
<dbReference type="GO" id="GO:0000779">
    <property type="term" value="C:condensed chromosome, centromeric region"/>
    <property type="evidence" value="ECO:0007669"/>
    <property type="project" value="TreeGrafter"/>
</dbReference>
<comment type="subcellular location">
    <subcellularLocation>
        <location evidence="2">Chromosome</location>
    </subcellularLocation>
    <subcellularLocation>
        <location evidence="1">Nucleus</location>
    </subcellularLocation>
</comment>
<comment type="caution">
    <text evidence="14">The sequence shown here is derived from an EMBL/GenBank/DDBJ whole genome shotgun (WGS) entry which is preliminary data.</text>
</comment>
<evidence type="ECO:0000256" key="1">
    <source>
        <dbReference type="ARBA" id="ARBA00004123"/>
    </source>
</evidence>
<evidence type="ECO:0000256" key="3">
    <source>
        <dbReference type="ARBA" id="ARBA00009606"/>
    </source>
</evidence>
<dbReference type="InterPro" id="IPR011989">
    <property type="entry name" value="ARM-like"/>
</dbReference>
<dbReference type="Pfam" id="PF12922">
    <property type="entry name" value="Cnd1_N"/>
    <property type="match status" value="1"/>
</dbReference>
<evidence type="ECO:0000313" key="15">
    <source>
        <dbReference type="Proteomes" id="UP000294530"/>
    </source>
</evidence>
<proteinExistence type="inferred from homology"/>
<feature type="domain" description="Condensin complex subunit 1 C-terminal" evidence="12">
    <location>
        <begin position="1040"/>
        <end position="1199"/>
    </location>
</feature>
<evidence type="ECO:0000256" key="10">
    <source>
        <dbReference type="PIRNR" id="PIRNR017127"/>
    </source>
</evidence>
<evidence type="ECO:0000256" key="6">
    <source>
        <dbReference type="ARBA" id="ARBA00022776"/>
    </source>
</evidence>
<evidence type="ECO:0000256" key="11">
    <source>
        <dbReference type="SAM" id="MobiDB-lite"/>
    </source>
</evidence>
<keyword evidence="6 10" id="KW-0498">Mitosis</keyword>
<feature type="region of interest" description="Disordered" evidence="11">
    <location>
        <begin position="1353"/>
        <end position="1375"/>
    </location>
</feature>
<dbReference type="KEGG" id="blac:94353171"/>
<dbReference type="EMBL" id="SHOA02000008">
    <property type="protein sequence ID" value="TDH66269.1"/>
    <property type="molecule type" value="Genomic_DNA"/>
</dbReference>
<dbReference type="OrthoDB" id="436262at2759"/>
<dbReference type="SUPFAM" id="SSF48371">
    <property type="entry name" value="ARM repeat"/>
    <property type="match status" value="1"/>
</dbReference>
<dbReference type="GeneID" id="94353171"/>
<organism evidence="14 15">
    <name type="scientific">Bremia lactucae</name>
    <name type="common">Lettuce downy mildew</name>
    <dbReference type="NCBI Taxonomy" id="4779"/>
    <lineage>
        <taxon>Eukaryota</taxon>
        <taxon>Sar</taxon>
        <taxon>Stramenopiles</taxon>
        <taxon>Oomycota</taxon>
        <taxon>Peronosporomycetes</taxon>
        <taxon>Peronosporales</taxon>
        <taxon>Peronosporaceae</taxon>
        <taxon>Bremia</taxon>
    </lineage>
</organism>
<dbReference type="InterPro" id="IPR032682">
    <property type="entry name" value="Cnd1_C"/>
</dbReference>
<dbReference type="GO" id="GO:0010032">
    <property type="term" value="P:meiotic chromosome condensation"/>
    <property type="evidence" value="ECO:0007669"/>
    <property type="project" value="TreeGrafter"/>
</dbReference>
<dbReference type="InterPro" id="IPR007673">
    <property type="entry name" value="Condensin_cplx_su1"/>
</dbReference>
<comment type="similarity">
    <text evidence="3 10">Belongs to the CND1 (condensin subunit 1) family.</text>
</comment>
<keyword evidence="8" id="KW-0539">Nucleus</keyword>
<dbReference type="PIRSF" id="PIRSF017127">
    <property type="entry name" value="Condensin_D2"/>
    <property type="match status" value="1"/>
</dbReference>
<evidence type="ECO:0000313" key="14">
    <source>
        <dbReference type="EMBL" id="TDH66269.1"/>
    </source>
</evidence>